<evidence type="ECO:0000313" key="2">
    <source>
        <dbReference type="Proteomes" id="UP000011518"/>
    </source>
</evidence>
<reference evidence="2" key="2">
    <citation type="journal article" date="2013" name="Nat. Commun.">
        <title>Genome of the Chinese tree shrew.</title>
        <authorList>
            <person name="Fan Y."/>
            <person name="Huang Z.Y."/>
            <person name="Cao C.C."/>
            <person name="Chen C.S."/>
            <person name="Chen Y.X."/>
            <person name="Fan D.D."/>
            <person name="He J."/>
            <person name="Hou H.L."/>
            <person name="Hu L."/>
            <person name="Hu X.T."/>
            <person name="Jiang X.T."/>
            <person name="Lai R."/>
            <person name="Lang Y.S."/>
            <person name="Liang B."/>
            <person name="Liao S.G."/>
            <person name="Mu D."/>
            <person name="Ma Y.Y."/>
            <person name="Niu Y.Y."/>
            <person name="Sun X.Q."/>
            <person name="Xia J.Q."/>
            <person name="Xiao J."/>
            <person name="Xiong Z.Q."/>
            <person name="Xu L."/>
            <person name="Yang L."/>
            <person name="Zhang Y."/>
            <person name="Zhao W."/>
            <person name="Zhao X.D."/>
            <person name="Zheng Y.T."/>
            <person name="Zhou J.M."/>
            <person name="Zhu Y.B."/>
            <person name="Zhang G.J."/>
            <person name="Wang J."/>
            <person name="Yao Y.G."/>
        </authorList>
    </citation>
    <scope>NUCLEOTIDE SEQUENCE [LARGE SCALE GENOMIC DNA]</scope>
</reference>
<evidence type="ECO:0000313" key="1">
    <source>
        <dbReference type="EMBL" id="ELW49335.1"/>
    </source>
</evidence>
<protein>
    <submittedName>
        <fullName evidence="1">Uncharacterized protein</fullName>
    </submittedName>
</protein>
<dbReference type="EMBL" id="KB320999">
    <property type="protein sequence ID" value="ELW49335.1"/>
    <property type="molecule type" value="Genomic_DNA"/>
</dbReference>
<gene>
    <name evidence="1" type="ORF">TREES_T100012256</name>
</gene>
<dbReference type="InParanoid" id="L9JFE6"/>
<sequence>MLSNYIDKESRTRLGTGIAEVAQLVSDNSRTEDKSGTKFLALPASTSFLPLWLGFGWEAPPVVMSAGEGLGEPEELLELELRDVLNVLSGLMLRRGWSHCWSLCQDWNRAAGRAGP</sequence>
<accession>L9JFE6</accession>
<dbReference type="Proteomes" id="UP000011518">
    <property type="component" value="Unassembled WGS sequence"/>
</dbReference>
<keyword evidence="2" id="KW-1185">Reference proteome</keyword>
<proteinExistence type="predicted"/>
<reference evidence="2" key="1">
    <citation type="submission" date="2012-07" db="EMBL/GenBank/DDBJ databases">
        <title>Genome of the Chinese tree shrew, a rising model animal genetically related to primates.</title>
        <authorList>
            <person name="Zhang G."/>
            <person name="Fan Y."/>
            <person name="Yao Y."/>
            <person name="Huang Z."/>
        </authorList>
    </citation>
    <scope>NUCLEOTIDE SEQUENCE [LARGE SCALE GENOMIC DNA]</scope>
</reference>
<name>L9JFE6_TUPCH</name>
<organism evidence="1 2">
    <name type="scientific">Tupaia chinensis</name>
    <name type="common">Chinese tree shrew</name>
    <name type="synonym">Tupaia belangeri chinensis</name>
    <dbReference type="NCBI Taxonomy" id="246437"/>
    <lineage>
        <taxon>Eukaryota</taxon>
        <taxon>Metazoa</taxon>
        <taxon>Chordata</taxon>
        <taxon>Craniata</taxon>
        <taxon>Vertebrata</taxon>
        <taxon>Euteleostomi</taxon>
        <taxon>Mammalia</taxon>
        <taxon>Eutheria</taxon>
        <taxon>Euarchontoglires</taxon>
        <taxon>Scandentia</taxon>
        <taxon>Tupaiidae</taxon>
        <taxon>Tupaia</taxon>
    </lineage>
</organism>
<dbReference type="AlphaFoldDB" id="L9JFE6"/>